<sequence>MDPASERYRAAMVQHVLCASVRAELLRTSQGAPAQYVENTRGKALGVDRTRRIFRGVTMAQFADFAFWTSRFPSVAREVTEYMAKWAPGVRDAFRPVGEDVPATVPLVSAVPPIQRSVIRRTPQNPYG</sequence>
<evidence type="ECO:0000313" key="1">
    <source>
        <dbReference type="EMBL" id="SDC04379.1"/>
    </source>
</evidence>
<protein>
    <submittedName>
        <fullName evidence="1">Uncharacterized protein</fullName>
    </submittedName>
</protein>
<dbReference type="EMBL" id="FMYG01000003">
    <property type="protein sequence ID" value="SDC04379.1"/>
    <property type="molecule type" value="Genomic_DNA"/>
</dbReference>
<gene>
    <name evidence="1" type="ORF">SAMN05216418_1476</name>
</gene>
<evidence type="ECO:0000313" key="2">
    <source>
        <dbReference type="Proteomes" id="UP000183203"/>
    </source>
</evidence>
<dbReference type="AlphaFoldDB" id="A0A1G6ICW7"/>
<organism evidence="1 2">
    <name type="scientific">Microbacterium enclense</name>
    <dbReference type="NCBI Taxonomy" id="993073"/>
    <lineage>
        <taxon>Bacteria</taxon>
        <taxon>Bacillati</taxon>
        <taxon>Actinomycetota</taxon>
        <taxon>Actinomycetes</taxon>
        <taxon>Micrococcales</taxon>
        <taxon>Microbacteriaceae</taxon>
        <taxon>Microbacterium</taxon>
    </lineage>
</organism>
<dbReference type="Proteomes" id="UP000183203">
    <property type="component" value="Unassembled WGS sequence"/>
</dbReference>
<accession>A0A1G6ICW7</accession>
<reference evidence="1 2" key="1">
    <citation type="submission" date="2016-09" db="EMBL/GenBank/DDBJ databases">
        <authorList>
            <person name="Capua I."/>
            <person name="De Benedictis P."/>
            <person name="Joannis T."/>
            <person name="Lombin L.H."/>
            <person name="Cattoli G."/>
        </authorList>
    </citation>
    <scope>NUCLEOTIDE SEQUENCE [LARGE SCALE GENOMIC DNA]</scope>
    <source>
        <strain evidence="1 2">NIO-1002</strain>
    </source>
</reference>
<proteinExistence type="predicted"/>
<name>A0A1G6ICW7_9MICO</name>